<feature type="compositionally biased region" description="Low complexity" evidence="1">
    <location>
        <begin position="239"/>
        <end position="249"/>
    </location>
</feature>
<feature type="compositionally biased region" description="Polar residues" evidence="1">
    <location>
        <begin position="310"/>
        <end position="323"/>
    </location>
</feature>
<dbReference type="AlphaFoldDB" id="A0ABD3GFY1"/>
<dbReference type="Proteomes" id="UP001633002">
    <property type="component" value="Unassembled WGS sequence"/>
</dbReference>
<comment type="caution">
    <text evidence="2">The sequence shown here is derived from an EMBL/GenBank/DDBJ whole genome shotgun (WGS) entry which is preliminary data.</text>
</comment>
<proteinExistence type="predicted"/>
<protein>
    <recommendedName>
        <fullName evidence="4">Pinin</fullName>
    </recommendedName>
</protein>
<feature type="compositionally biased region" description="Low complexity" evidence="1">
    <location>
        <begin position="100"/>
        <end position="110"/>
    </location>
</feature>
<gene>
    <name evidence="2" type="ORF">R1sor_027025</name>
</gene>
<accession>A0ABD3GFY1</accession>
<keyword evidence="3" id="KW-1185">Reference proteome</keyword>
<organism evidence="2 3">
    <name type="scientific">Riccia sorocarpa</name>
    <dbReference type="NCBI Taxonomy" id="122646"/>
    <lineage>
        <taxon>Eukaryota</taxon>
        <taxon>Viridiplantae</taxon>
        <taxon>Streptophyta</taxon>
        <taxon>Embryophyta</taxon>
        <taxon>Marchantiophyta</taxon>
        <taxon>Marchantiopsida</taxon>
        <taxon>Marchantiidae</taxon>
        <taxon>Marchantiales</taxon>
        <taxon>Ricciaceae</taxon>
        <taxon>Riccia</taxon>
    </lineage>
</organism>
<evidence type="ECO:0000313" key="3">
    <source>
        <dbReference type="Proteomes" id="UP001633002"/>
    </source>
</evidence>
<feature type="compositionally biased region" description="Polar residues" evidence="1">
    <location>
        <begin position="113"/>
        <end position="138"/>
    </location>
</feature>
<evidence type="ECO:0000256" key="1">
    <source>
        <dbReference type="SAM" id="MobiDB-lite"/>
    </source>
</evidence>
<name>A0ABD3GFY1_9MARC</name>
<dbReference type="EMBL" id="JBJQOH010000008">
    <property type="protein sequence ID" value="KAL3677077.1"/>
    <property type="molecule type" value="Genomic_DNA"/>
</dbReference>
<sequence length="333" mass="35846">MCCLEFLREFIPWIFFGKEKDIDTLVEVEEDQAADLPDVTPVEAQKGTVDVEVTPDVASPPVKDETESTAPVGEPIAKSREADLPEVTPAETDDEETTETEVTSQGTTVTAEVPTQASGETPSLPESSLPVQNETATAAPQEEPRVTDLPEVTPVEAQKEETAEIKVTPDVASQQNAVQESQIQALEEIIQGDDLVEIETVKDETKSTAPMGEPIAKSREADLPEVTPAETYDEETTETEVTSQGTTVTAEVPTQASGETPSLRESSLPVQNETATATPQEEPRVTDLPEVNPVEAQKEETAEVKVTPDVASQQNAVEESQIQAPKEIIQGDD</sequence>
<reference evidence="2 3" key="1">
    <citation type="submission" date="2024-09" db="EMBL/GenBank/DDBJ databases">
        <title>Chromosome-scale assembly of Riccia sorocarpa.</title>
        <authorList>
            <person name="Paukszto L."/>
        </authorList>
    </citation>
    <scope>NUCLEOTIDE SEQUENCE [LARGE SCALE GENOMIC DNA]</scope>
    <source>
        <strain evidence="2">LP-2024</strain>
        <tissue evidence="2">Aerial parts of the thallus</tissue>
    </source>
</reference>
<evidence type="ECO:0000313" key="2">
    <source>
        <dbReference type="EMBL" id="KAL3677077.1"/>
    </source>
</evidence>
<feature type="region of interest" description="Disordered" evidence="1">
    <location>
        <begin position="36"/>
        <end position="173"/>
    </location>
</feature>
<feature type="compositionally biased region" description="Polar residues" evidence="1">
    <location>
        <begin position="252"/>
        <end position="279"/>
    </location>
</feature>
<feature type="region of interest" description="Disordered" evidence="1">
    <location>
        <begin position="202"/>
        <end position="333"/>
    </location>
</feature>
<evidence type="ECO:0008006" key="4">
    <source>
        <dbReference type="Google" id="ProtNLM"/>
    </source>
</evidence>